<dbReference type="VEuPathDB" id="ToxoDB:ETH_00012565"/>
<dbReference type="PANTHER" id="PTHR11487:SF0">
    <property type="entry name" value="S-ACYL FATTY ACID SYNTHASE THIOESTERASE, MEDIUM CHAIN"/>
    <property type="match status" value="1"/>
</dbReference>
<dbReference type="GeneID" id="25251680"/>
<dbReference type="InterPro" id="IPR029058">
    <property type="entry name" value="AB_hydrolase_fold"/>
</dbReference>
<dbReference type="VEuPathDB" id="ToxoDB:ETH2_0942400"/>
<evidence type="ECO:0000256" key="1">
    <source>
        <dbReference type="ARBA" id="ARBA00007169"/>
    </source>
</evidence>
<feature type="domain" description="Thioesterase" evidence="2">
    <location>
        <begin position="62"/>
        <end position="149"/>
    </location>
</feature>
<reference evidence="3" key="1">
    <citation type="submission" date="2013-10" db="EMBL/GenBank/DDBJ databases">
        <title>Genomic analysis of the causative agents of coccidiosis in chickens.</title>
        <authorList>
            <person name="Reid A.J."/>
            <person name="Blake D."/>
            <person name="Billington K."/>
            <person name="Browne H."/>
            <person name="Dunn M."/>
            <person name="Hung S."/>
            <person name="Kawahara F."/>
            <person name="Miranda-Saavedra D."/>
            <person name="Mourier T."/>
            <person name="Nagra H."/>
            <person name="Otto T.D."/>
            <person name="Rawlings N."/>
            <person name="Sanchez A."/>
            <person name="Sanders M."/>
            <person name="Subramaniam C."/>
            <person name="Tay Y."/>
            <person name="Dear P."/>
            <person name="Doerig C."/>
            <person name="Gruber A."/>
            <person name="Parkinson J."/>
            <person name="Shirley M."/>
            <person name="Wan K.L."/>
            <person name="Berriman M."/>
            <person name="Tomley F."/>
            <person name="Pain A."/>
        </authorList>
    </citation>
    <scope>NUCLEOTIDE SEQUENCE [LARGE SCALE GENOMIC DNA]</scope>
    <source>
        <strain evidence="3">Houghton</strain>
    </source>
</reference>
<evidence type="ECO:0000313" key="3">
    <source>
        <dbReference type="EMBL" id="CDJ37663.1"/>
    </source>
</evidence>
<dbReference type="GO" id="GO:0008610">
    <property type="term" value="P:lipid biosynthetic process"/>
    <property type="evidence" value="ECO:0007669"/>
    <property type="project" value="TreeGrafter"/>
</dbReference>
<dbReference type="Proteomes" id="UP000030747">
    <property type="component" value="Unassembled WGS sequence"/>
</dbReference>
<protein>
    <submittedName>
        <fullName evidence="3">Thioesterase, related</fullName>
    </submittedName>
</protein>
<keyword evidence="4" id="KW-1185">Reference proteome</keyword>
<evidence type="ECO:0000313" key="4">
    <source>
        <dbReference type="Proteomes" id="UP000030747"/>
    </source>
</evidence>
<feature type="domain" description="Thioesterase" evidence="2">
    <location>
        <begin position="173"/>
        <end position="328"/>
    </location>
</feature>
<accession>U6KQE8</accession>
<name>U6KQE8_EIMTE</name>
<dbReference type="PANTHER" id="PTHR11487">
    <property type="entry name" value="THIOESTERASE"/>
    <property type="match status" value="1"/>
</dbReference>
<reference evidence="3" key="2">
    <citation type="submission" date="2013-10" db="EMBL/GenBank/DDBJ databases">
        <authorList>
            <person name="Aslett M."/>
        </authorList>
    </citation>
    <scope>NUCLEOTIDE SEQUENCE [LARGE SCALE GENOMIC DNA]</scope>
    <source>
        <strain evidence="3">Houghton</strain>
    </source>
</reference>
<gene>
    <name evidence="3" type="ORF">ETH_00012565</name>
</gene>
<evidence type="ECO:0000259" key="2">
    <source>
        <dbReference type="Pfam" id="PF00975"/>
    </source>
</evidence>
<dbReference type="OrthoDB" id="541883at2759"/>
<sequence>MVESRNPVDEKWFPRAILPQGEPKLRVFCFPGAGMEASIWTGRGTSLSRMPNPLCDFAQKEGVAFLALQMPFRGLRRREAHPRTLRAAAAQALDAMRPLISKGCCPYVLVGYSMGCWLAFEVLQQAKLEALLLPLHFVAAAMVSPDLPPHRRPWTATAALDTAAFQISKGCCPYVLVGYSMGCWLAFEVLQQAKLEALLLPLHFVAAAMVSPDLPPHRRPWTATAALDTAAFQNQLRQWNCNEVLFQKDMWAAYEPLLRADHNMLDEYQPTDLTPLDIPCSVFRGSRDLQLADNSLFEGWFRLLRSKPAAAAAAAAAGPQVQTLDGDHGLVFDPNGRKNFFNKIVEVLDGVLLAIEYGQ</sequence>
<comment type="similarity">
    <text evidence="1">Belongs to the thioesterase family.</text>
</comment>
<dbReference type="InterPro" id="IPR012223">
    <property type="entry name" value="TEII"/>
</dbReference>
<dbReference type="Pfam" id="PF00975">
    <property type="entry name" value="Thioesterase"/>
    <property type="match status" value="2"/>
</dbReference>
<dbReference type="InterPro" id="IPR001031">
    <property type="entry name" value="Thioesterase"/>
</dbReference>
<dbReference type="OMA" id="PCSIFRA"/>
<proteinExistence type="inferred from homology"/>
<dbReference type="EMBL" id="HG673773">
    <property type="protein sequence ID" value="CDJ37663.1"/>
    <property type="molecule type" value="Genomic_DNA"/>
</dbReference>
<dbReference type="AlphaFoldDB" id="U6KQE8"/>
<organism evidence="3 4">
    <name type="scientific">Eimeria tenella</name>
    <name type="common">Coccidian parasite</name>
    <dbReference type="NCBI Taxonomy" id="5802"/>
    <lineage>
        <taxon>Eukaryota</taxon>
        <taxon>Sar</taxon>
        <taxon>Alveolata</taxon>
        <taxon>Apicomplexa</taxon>
        <taxon>Conoidasida</taxon>
        <taxon>Coccidia</taxon>
        <taxon>Eucoccidiorida</taxon>
        <taxon>Eimeriorina</taxon>
        <taxon>Eimeriidae</taxon>
        <taxon>Eimeria</taxon>
    </lineage>
</organism>
<dbReference type="RefSeq" id="XP_013228501.1">
    <property type="nucleotide sequence ID" value="XM_013373047.1"/>
</dbReference>
<dbReference type="Gene3D" id="3.40.50.1820">
    <property type="entry name" value="alpha/beta hydrolase"/>
    <property type="match status" value="2"/>
</dbReference>
<dbReference type="SUPFAM" id="SSF53474">
    <property type="entry name" value="alpha/beta-Hydrolases"/>
    <property type="match status" value="2"/>
</dbReference>